<keyword evidence="1" id="KW-1133">Transmembrane helix</keyword>
<dbReference type="EMBL" id="JAAAWN010000010">
    <property type="protein sequence ID" value="NDV91319.1"/>
    <property type="molecule type" value="Genomic_DNA"/>
</dbReference>
<evidence type="ECO:0000313" key="4">
    <source>
        <dbReference type="Proteomes" id="UP000470213"/>
    </source>
</evidence>
<dbReference type="InterPro" id="IPR025517">
    <property type="entry name" value="DUF4405"/>
</dbReference>
<sequence length="163" mass="19001">MSSNAKITNNTWKDNLQKTRFVMDTVLLVSFLIVLAPQSTGIMLHEWLSVVFLIPFVIHILLHWQWFIGSFKQLKRAKTIRERYNFILNYSLYLLMIFVLVSGFLVSVSLFPTLGIPLEIQDFWSKMHHDSATLIMPVLGLHLALHFRWIKLLITQMSKKAVS</sequence>
<organism evidence="3 4">
    <name type="scientific">Alteromonas profundi</name>
    <dbReference type="NCBI Taxonomy" id="2696062"/>
    <lineage>
        <taxon>Bacteria</taxon>
        <taxon>Pseudomonadati</taxon>
        <taxon>Pseudomonadota</taxon>
        <taxon>Gammaproteobacteria</taxon>
        <taxon>Alteromonadales</taxon>
        <taxon>Alteromonadaceae</taxon>
        <taxon>Alteromonas/Salinimonas group</taxon>
        <taxon>Alteromonas</taxon>
    </lineage>
</organism>
<feature type="transmembrane region" description="Helical" evidence="1">
    <location>
        <begin position="47"/>
        <end position="69"/>
    </location>
</feature>
<evidence type="ECO:0000313" key="3">
    <source>
        <dbReference type="EMBL" id="NDV91319.1"/>
    </source>
</evidence>
<feature type="domain" description="Flavinylation-associated cytochrome" evidence="2">
    <location>
        <begin position="87"/>
        <end position="147"/>
    </location>
</feature>
<feature type="transmembrane region" description="Helical" evidence="1">
    <location>
        <begin position="90"/>
        <end position="111"/>
    </location>
</feature>
<reference evidence="3 4" key="1">
    <citation type="submission" date="2020-01" db="EMBL/GenBank/DDBJ databases">
        <authorList>
            <person name="Chen J."/>
            <person name="Zhu S."/>
            <person name="Yang J."/>
        </authorList>
    </citation>
    <scope>NUCLEOTIDE SEQUENCE [LARGE SCALE GENOMIC DNA]</scope>
    <source>
        <strain evidence="3 4">345S023</strain>
    </source>
</reference>
<evidence type="ECO:0000259" key="2">
    <source>
        <dbReference type="Pfam" id="PF14358"/>
    </source>
</evidence>
<feature type="transmembrane region" description="Helical" evidence="1">
    <location>
        <begin position="131"/>
        <end position="150"/>
    </location>
</feature>
<name>A0A7X5RL50_9ALTE</name>
<proteinExistence type="predicted"/>
<protein>
    <submittedName>
        <fullName evidence="3">DUF4405 domain-containing protein</fullName>
    </submittedName>
</protein>
<dbReference type="Proteomes" id="UP000470213">
    <property type="component" value="Unassembled WGS sequence"/>
</dbReference>
<comment type="caution">
    <text evidence="3">The sequence shown here is derived from an EMBL/GenBank/DDBJ whole genome shotgun (WGS) entry which is preliminary data.</text>
</comment>
<gene>
    <name evidence="3" type="ORF">GTH32_09025</name>
</gene>
<feature type="transmembrane region" description="Helical" evidence="1">
    <location>
        <begin position="21"/>
        <end position="41"/>
    </location>
</feature>
<keyword evidence="1" id="KW-0812">Transmembrane</keyword>
<dbReference type="Pfam" id="PF14358">
    <property type="entry name" value="DUF4405"/>
    <property type="match status" value="1"/>
</dbReference>
<evidence type="ECO:0000256" key="1">
    <source>
        <dbReference type="SAM" id="Phobius"/>
    </source>
</evidence>
<keyword evidence="1" id="KW-0472">Membrane</keyword>
<keyword evidence="4" id="KW-1185">Reference proteome</keyword>
<dbReference type="RefSeq" id="WP_163084930.1">
    <property type="nucleotide sequence ID" value="NZ_JAAAWN010000010.1"/>
</dbReference>
<dbReference type="AlphaFoldDB" id="A0A7X5RL50"/>
<accession>A0A7X5RL50</accession>